<evidence type="ECO:0008006" key="7">
    <source>
        <dbReference type="Google" id="ProtNLM"/>
    </source>
</evidence>
<comment type="caution">
    <text evidence="5">The sequence shown here is derived from an EMBL/GenBank/DDBJ whole genome shotgun (WGS) entry which is preliminary data.</text>
</comment>
<dbReference type="GO" id="GO:0015768">
    <property type="term" value="P:maltose transport"/>
    <property type="evidence" value="ECO:0007669"/>
    <property type="project" value="TreeGrafter"/>
</dbReference>
<evidence type="ECO:0000256" key="3">
    <source>
        <dbReference type="ARBA" id="ARBA00022729"/>
    </source>
</evidence>
<protein>
    <recommendedName>
        <fullName evidence="7">ABC transporter substrate-binding protein</fullName>
    </recommendedName>
</protein>
<organism evidence="5 6">
    <name type="scientific">Candidatus Uhrbacteria bacterium CG22_combo_CG10-13_8_21_14_all_47_17</name>
    <dbReference type="NCBI Taxonomy" id="1975041"/>
    <lineage>
        <taxon>Bacteria</taxon>
        <taxon>Candidatus Uhriibacteriota</taxon>
    </lineage>
</organism>
<evidence type="ECO:0000256" key="4">
    <source>
        <dbReference type="SAM" id="SignalP"/>
    </source>
</evidence>
<dbReference type="Gene3D" id="3.40.190.10">
    <property type="entry name" value="Periplasmic binding protein-like II"/>
    <property type="match status" value="1"/>
</dbReference>
<dbReference type="GO" id="GO:0055052">
    <property type="term" value="C:ATP-binding cassette (ABC) transporter complex, substrate-binding subunit-containing"/>
    <property type="evidence" value="ECO:0007669"/>
    <property type="project" value="TreeGrafter"/>
</dbReference>
<evidence type="ECO:0000313" key="5">
    <source>
        <dbReference type="EMBL" id="PIP60453.1"/>
    </source>
</evidence>
<keyword evidence="2" id="KW-0813">Transport</keyword>
<comment type="similarity">
    <text evidence="1">Belongs to the bacterial solute-binding protein 1 family.</text>
</comment>
<dbReference type="PROSITE" id="PS51257">
    <property type="entry name" value="PROKAR_LIPOPROTEIN"/>
    <property type="match status" value="1"/>
</dbReference>
<evidence type="ECO:0000256" key="1">
    <source>
        <dbReference type="ARBA" id="ARBA00008520"/>
    </source>
</evidence>
<dbReference type="GO" id="GO:1901982">
    <property type="term" value="F:maltose binding"/>
    <property type="evidence" value="ECO:0007669"/>
    <property type="project" value="TreeGrafter"/>
</dbReference>
<name>A0A2H0BS09_9BACT</name>
<evidence type="ECO:0000313" key="6">
    <source>
        <dbReference type="Proteomes" id="UP000231581"/>
    </source>
</evidence>
<dbReference type="PANTHER" id="PTHR30061:SF50">
    <property type="entry name" value="MALTOSE_MALTODEXTRIN-BINDING PERIPLASMIC PROTEIN"/>
    <property type="match status" value="1"/>
</dbReference>
<feature type="signal peptide" evidence="4">
    <location>
        <begin position="1"/>
        <end position="23"/>
    </location>
</feature>
<keyword evidence="3 4" id="KW-0732">Signal</keyword>
<gene>
    <name evidence="5" type="ORF">COX00_03140</name>
</gene>
<feature type="chain" id="PRO_5013822879" description="ABC transporter substrate-binding protein" evidence="4">
    <location>
        <begin position="24"/>
        <end position="464"/>
    </location>
</feature>
<dbReference type="EMBL" id="PCSZ01000062">
    <property type="protein sequence ID" value="PIP60453.1"/>
    <property type="molecule type" value="Genomic_DNA"/>
</dbReference>
<dbReference type="Proteomes" id="UP000231581">
    <property type="component" value="Unassembled WGS sequence"/>
</dbReference>
<sequence length="464" mass="51757">MNRYLKKAVAVFAILALVGQGCTKAPSQATTQASQPITINVWGVVDGFSVYSPIFDAYRALHPYVSFNYRRFRLEEYEGELLNALAEDRGPDIFLIHNTWTNKYLPKISSLPPSAQVAYRVQKGRTITYELRQEPTISGREFKAQYADVVQNDLLRTLNVGTASTPNMQERLVGIPTNVDTMGMYYNKDILNVANIPTPPTTWTEFASQVPQLTQLDANGNIIQSAAGIGTADNIDRSTDLLTALMVQNGTEMADANGSPIFHQIPPALRDVRTEPPSYQAVTFYTDFANPAKETYTWNETMPNALDAFVQGQTAFYFGYAYDYDTIRSRAPKLNLGIAPLPQIAGNPPKNIANYWYFAVSKKSQHQDVAWNFLNSLTNSDTLTQILASSHEPSAKKDLLTTQIEDERVGVFASQVLTAFSWYRGSSPTQMEDALKELIRNIRSGVKINDAMRFAAEKIAQTIR</sequence>
<accession>A0A2H0BS09</accession>
<evidence type="ECO:0000256" key="2">
    <source>
        <dbReference type="ARBA" id="ARBA00022448"/>
    </source>
</evidence>
<dbReference type="InterPro" id="IPR006059">
    <property type="entry name" value="SBP"/>
</dbReference>
<dbReference type="AlphaFoldDB" id="A0A2H0BS09"/>
<dbReference type="GO" id="GO:0042956">
    <property type="term" value="P:maltodextrin transmembrane transport"/>
    <property type="evidence" value="ECO:0007669"/>
    <property type="project" value="TreeGrafter"/>
</dbReference>
<proteinExistence type="inferred from homology"/>
<dbReference type="Pfam" id="PF01547">
    <property type="entry name" value="SBP_bac_1"/>
    <property type="match status" value="1"/>
</dbReference>
<dbReference type="SUPFAM" id="SSF53850">
    <property type="entry name" value="Periplasmic binding protein-like II"/>
    <property type="match status" value="1"/>
</dbReference>
<dbReference type="PANTHER" id="PTHR30061">
    <property type="entry name" value="MALTOSE-BINDING PERIPLASMIC PROTEIN"/>
    <property type="match status" value="1"/>
</dbReference>
<reference evidence="5 6" key="1">
    <citation type="submission" date="2017-09" db="EMBL/GenBank/DDBJ databases">
        <title>Depth-based differentiation of microbial function through sediment-hosted aquifers and enrichment of novel symbionts in the deep terrestrial subsurface.</title>
        <authorList>
            <person name="Probst A.J."/>
            <person name="Ladd B."/>
            <person name="Jarett J.K."/>
            <person name="Geller-Mcgrath D.E."/>
            <person name="Sieber C.M."/>
            <person name="Emerson J.B."/>
            <person name="Anantharaman K."/>
            <person name="Thomas B.C."/>
            <person name="Malmstrom R."/>
            <person name="Stieglmeier M."/>
            <person name="Klingl A."/>
            <person name="Woyke T."/>
            <person name="Ryan C.M."/>
            <person name="Banfield J.F."/>
        </authorList>
    </citation>
    <scope>NUCLEOTIDE SEQUENCE [LARGE SCALE GENOMIC DNA]</scope>
    <source>
        <strain evidence="5">CG22_combo_CG10-13_8_21_14_all_47_17</strain>
    </source>
</reference>